<dbReference type="Pfam" id="PF00622">
    <property type="entry name" value="SPRY"/>
    <property type="match status" value="1"/>
</dbReference>
<dbReference type="Gene3D" id="2.60.120.920">
    <property type="match status" value="1"/>
</dbReference>
<dbReference type="InterPro" id="IPR003879">
    <property type="entry name" value="Butyrophylin_SPRY"/>
</dbReference>
<dbReference type="InterPro" id="IPR006574">
    <property type="entry name" value="PRY"/>
</dbReference>
<feature type="coiled-coil region" evidence="2">
    <location>
        <begin position="78"/>
        <end position="112"/>
    </location>
</feature>
<dbReference type="PANTHER" id="PTHR24103">
    <property type="entry name" value="E3 UBIQUITIN-PROTEIN LIGASE TRIM"/>
    <property type="match status" value="1"/>
</dbReference>
<dbReference type="AlphaFoldDB" id="A0A8C5QUH2"/>
<dbReference type="OrthoDB" id="128536at2759"/>
<dbReference type="InterPro" id="IPR013320">
    <property type="entry name" value="ConA-like_dom_sf"/>
</dbReference>
<reference evidence="5" key="2">
    <citation type="submission" date="2025-09" db="UniProtKB">
        <authorList>
            <consortium name="Ensembl"/>
        </authorList>
    </citation>
    <scope>IDENTIFICATION</scope>
</reference>
<feature type="region of interest" description="Disordered" evidence="3">
    <location>
        <begin position="34"/>
        <end position="57"/>
    </location>
</feature>
<keyword evidence="1 2" id="KW-0175">Coiled coil</keyword>
<dbReference type="SMART" id="SM00449">
    <property type="entry name" value="SPRY"/>
    <property type="match status" value="1"/>
</dbReference>
<name>A0A8C5QUH2_9ANUR</name>
<reference evidence="5" key="1">
    <citation type="submission" date="2025-08" db="UniProtKB">
        <authorList>
            <consortium name="Ensembl"/>
        </authorList>
    </citation>
    <scope>IDENTIFICATION</scope>
</reference>
<dbReference type="InterPro" id="IPR001870">
    <property type="entry name" value="B30.2/SPRY"/>
</dbReference>
<dbReference type="InterPro" id="IPR003877">
    <property type="entry name" value="SPRY_dom"/>
</dbReference>
<feature type="domain" description="B30.2/SPRY" evidence="4">
    <location>
        <begin position="206"/>
        <end position="402"/>
    </location>
</feature>
<accession>A0A8C5QUH2</accession>
<dbReference type="InterPro" id="IPR050143">
    <property type="entry name" value="TRIM/RBCC"/>
</dbReference>
<dbReference type="Proteomes" id="UP000694569">
    <property type="component" value="Unplaced"/>
</dbReference>
<keyword evidence="6" id="KW-1185">Reference proteome</keyword>
<evidence type="ECO:0000313" key="6">
    <source>
        <dbReference type="Proteomes" id="UP000694569"/>
    </source>
</evidence>
<evidence type="ECO:0000259" key="4">
    <source>
        <dbReference type="PROSITE" id="PS50188"/>
    </source>
</evidence>
<evidence type="ECO:0000256" key="1">
    <source>
        <dbReference type="ARBA" id="ARBA00023054"/>
    </source>
</evidence>
<dbReference type="SUPFAM" id="SSF49899">
    <property type="entry name" value="Concanavalin A-like lectins/glucanases"/>
    <property type="match status" value="1"/>
</dbReference>
<dbReference type="InterPro" id="IPR043136">
    <property type="entry name" value="B30.2/SPRY_sf"/>
</dbReference>
<sequence length="402" mass="45113">MFSWTHITVSCRGGGQEKCCPATCIIHMLQEGNQDSASSGEHPEEKTMPSTSPAEVCSKADEAGDFPASMSEERGQAHKEILQLKESVLERLKDYQEKMNVLQSNASHARQRIKESFHELSNTLLKEEDAQLAQEESKEKAAILNLDNRVIELVRLSASIGITLQNLDKVKPKKQILPHAMKQIEDARKKFQIITQLAETPGGCMPAVQLREWGGLRHIVKPVPDSLLFDRQSANPDLIVSPDLRQVRFCTPPLFSVKGGKDCFTPGLFLLGTPGFHSGQHYWEVDVGEKTNWIVGIVKESVQRKGLQDLSPKNGYWVLRKARDHVFYCLETAHLCPQMKTSPMRIGVSLDLSRGRLSFCDADSSFQIFNLYDFFAEETLFAFFCPGIPVTVQDYCPLTLCN</sequence>
<evidence type="ECO:0000256" key="3">
    <source>
        <dbReference type="SAM" id="MobiDB-lite"/>
    </source>
</evidence>
<evidence type="ECO:0000313" key="5">
    <source>
        <dbReference type="Ensembl" id="ENSLLEP00000043055.1"/>
    </source>
</evidence>
<dbReference type="SMART" id="SM00589">
    <property type="entry name" value="PRY"/>
    <property type="match status" value="1"/>
</dbReference>
<dbReference type="PRINTS" id="PR01407">
    <property type="entry name" value="BUTYPHLNCDUF"/>
</dbReference>
<protein>
    <recommendedName>
        <fullName evidence="4">B30.2/SPRY domain-containing protein</fullName>
    </recommendedName>
</protein>
<dbReference type="GeneTree" id="ENSGT01120000271914"/>
<dbReference type="Ensembl" id="ENSLLET00000044768.1">
    <property type="protein sequence ID" value="ENSLLEP00000043055.1"/>
    <property type="gene ID" value="ENSLLEG00000027371.1"/>
</dbReference>
<organism evidence="5 6">
    <name type="scientific">Leptobrachium leishanense</name>
    <name type="common">Leishan spiny toad</name>
    <dbReference type="NCBI Taxonomy" id="445787"/>
    <lineage>
        <taxon>Eukaryota</taxon>
        <taxon>Metazoa</taxon>
        <taxon>Chordata</taxon>
        <taxon>Craniata</taxon>
        <taxon>Vertebrata</taxon>
        <taxon>Euteleostomi</taxon>
        <taxon>Amphibia</taxon>
        <taxon>Batrachia</taxon>
        <taxon>Anura</taxon>
        <taxon>Pelobatoidea</taxon>
        <taxon>Megophryidae</taxon>
        <taxon>Leptobrachium</taxon>
    </lineage>
</organism>
<dbReference type="PROSITE" id="PS50188">
    <property type="entry name" value="B302_SPRY"/>
    <property type="match status" value="1"/>
</dbReference>
<proteinExistence type="predicted"/>
<evidence type="ECO:0000256" key="2">
    <source>
        <dbReference type="SAM" id="Coils"/>
    </source>
</evidence>